<dbReference type="CDD" id="cd10446">
    <property type="entry name" value="GIY-YIG_unchar_1"/>
    <property type="match status" value="1"/>
</dbReference>
<dbReference type="AlphaFoldDB" id="A0A4Q0YVM3"/>
<evidence type="ECO:0000313" key="3">
    <source>
        <dbReference type="Proteomes" id="UP000290287"/>
    </source>
</evidence>
<evidence type="ECO:0000259" key="1">
    <source>
        <dbReference type="PROSITE" id="PS50164"/>
    </source>
</evidence>
<dbReference type="EMBL" id="PEIB01000001">
    <property type="protein sequence ID" value="RXJ74943.1"/>
    <property type="molecule type" value="Genomic_DNA"/>
</dbReference>
<name>A0A4Q0YVM3_9GAMM</name>
<comment type="caution">
    <text evidence="2">The sequence shown here is derived from an EMBL/GenBank/DDBJ whole genome shotgun (WGS) entry which is preliminary data.</text>
</comment>
<dbReference type="RefSeq" id="WP_129120829.1">
    <property type="nucleotide sequence ID" value="NZ_PEIB01000001.1"/>
</dbReference>
<dbReference type="PROSITE" id="PS50164">
    <property type="entry name" value="GIY_YIG"/>
    <property type="match status" value="1"/>
</dbReference>
<keyword evidence="3" id="KW-1185">Reference proteome</keyword>
<sequence>MDLGLIFSELNNNSEYRFHLAKQEPGGTRPIDVLARSHKEWAGWQVYRGTKKERFVKDKIVSFAQVSGSEFLFGGIFDITSRDSDSYEVKLNSQFSELIGRLIIDYKGDNTRGTVFKPDYIFSHSKVSSILQYSYQGECFESYDDVNHSFEVMSIVIKNELNDWKVALSSVFGIYLLTDTKTGKHYIGSAYGANGIWGRWSDYIYGYHGNNKELKELYAINTRDYFEKHFKFTILEVLSSSLNPEQVIKRESLWKSKLQTVNFGYNAS</sequence>
<dbReference type="InterPro" id="IPR000305">
    <property type="entry name" value="GIY-YIG_endonuc"/>
</dbReference>
<dbReference type="InterPro" id="IPR035901">
    <property type="entry name" value="GIY-YIG_endonuc_sf"/>
</dbReference>
<dbReference type="Proteomes" id="UP000290287">
    <property type="component" value="Unassembled WGS sequence"/>
</dbReference>
<organism evidence="2 3">
    <name type="scientific">Veronia nyctiphanis</name>
    <dbReference type="NCBI Taxonomy" id="1278244"/>
    <lineage>
        <taxon>Bacteria</taxon>
        <taxon>Pseudomonadati</taxon>
        <taxon>Pseudomonadota</taxon>
        <taxon>Gammaproteobacteria</taxon>
        <taxon>Vibrionales</taxon>
        <taxon>Vibrionaceae</taxon>
        <taxon>Veronia</taxon>
    </lineage>
</organism>
<feature type="domain" description="GIY-YIG" evidence="1">
    <location>
        <begin position="170"/>
        <end position="267"/>
    </location>
</feature>
<protein>
    <submittedName>
        <fullName evidence="2">Excinuclease ABC subunit C</fullName>
    </submittedName>
</protein>
<evidence type="ECO:0000313" key="2">
    <source>
        <dbReference type="EMBL" id="RXJ74943.1"/>
    </source>
</evidence>
<reference evidence="2 3" key="1">
    <citation type="submission" date="2017-10" db="EMBL/GenBank/DDBJ databases">
        <title>Nyctiphanis sp. nov., isolated from the stomach of the euphausiid Nyctiphanes simplex (Hansen, 1911) in the Gulf of California.</title>
        <authorList>
            <person name="Gomez-Gil B."/>
            <person name="Aguilar-Mendez M."/>
            <person name="Lopez-Cortes A."/>
            <person name="Gomez-Gutierrez J."/>
            <person name="Roque A."/>
            <person name="Lang E."/>
            <person name="Gonzalez-Castillo A."/>
        </authorList>
    </citation>
    <scope>NUCLEOTIDE SEQUENCE [LARGE SCALE GENOMIC DNA]</scope>
    <source>
        <strain evidence="2 3">CAIM 600</strain>
    </source>
</reference>
<dbReference type="OrthoDB" id="89044at2"/>
<dbReference type="Gene3D" id="3.40.1440.10">
    <property type="entry name" value="GIY-YIG endonuclease"/>
    <property type="match status" value="1"/>
</dbReference>
<proteinExistence type="predicted"/>
<accession>A0A4Q0YVM3</accession>
<dbReference type="SUPFAM" id="SSF82771">
    <property type="entry name" value="GIY-YIG endonuclease"/>
    <property type="match status" value="1"/>
</dbReference>
<gene>
    <name evidence="2" type="ORF">CS022_01830</name>
</gene>